<evidence type="ECO:0000256" key="3">
    <source>
        <dbReference type="ARBA" id="ARBA00022670"/>
    </source>
</evidence>
<comment type="similarity">
    <text evidence="2">Belongs to the peptidase S49 family.</text>
</comment>
<dbReference type="InterPro" id="IPR004635">
    <property type="entry name" value="Pept_S49_SppA"/>
</dbReference>
<dbReference type="SUPFAM" id="SSF52096">
    <property type="entry name" value="ClpP/crotonase"/>
    <property type="match status" value="2"/>
</dbReference>
<dbReference type="InterPro" id="IPR002142">
    <property type="entry name" value="Peptidase_S49"/>
</dbReference>
<comment type="caution">
    <text evidence="10">The sequence shown here is derived from an EMBL/GenBank/DDBJ whole genome shotgun (WGS) entry which is preliminary data.</text>
</comment>
<dbReference type="AlphaFoldDB" id="A0A077NIK9"/>
<keyword evidence="5" id="KW-0720">Serine protease</keyword>
<dbReference type="EC" id="3.4.-.-" evidence="10"/>
<dbReference type="InterPro" id="IPR029045">
    <property type="entry name" value="ClpP/crotonase-like_dom_sf"/>
</dbReference>
<name>A0A077NIK9_XENBV</name>
<dbReference type="GO" id="GO:0006465">
    <property type="term" value="P:signal peptide processing"/>
    <property type="evidence" value="ECO:0007669"/>
    <property type="project" value="InterPro"/>
</dbReference>
<dbReference type="GO" id="GO:0008236">
    <property type="term" value="F:serine-type peptidase activity"/>
    <property type="evidence" value="ECO:0007669"/>
    <property type="project" value="UniProtKB-KW"/>
</dbReference>
<dbReference type="InterPro" id="IPR047272">
    <property type="entry name" value="S49_SppA_C"/>
</dbReference>
<evidence type="ECO:0000256" key="7">
    <source>
        <dbReference type="PIRSR" id="PIRSR001217-1"/>
    </source>
</evidence>
<evidence type="ECO:0000256" key="4">
    <source>
        <dbReference type="ARBA" id="ARBA00022801"/>
    </source>
</evidence>
<dbReference type="NCBIfam" id="NF008195">
    <property type="entry name" value="PRK10949.1"/>
    <property type="match status" value="1"/>
</dbReference>
<dbReference type="NCBIfam" id="TIGR00706">
    <property type="entry name" value="SppA_dom"/>
    <property type="match status" value="1"/>
</dbReference>
<gene>
    <name evidence="10" type="primary">sppA</name>
    <name evidence="10" type="ORF">XBP1_2720035</name>
</gene>
<feature type="active site" description="Proton donor/acceptor" evidence="7">
    <location>
        <position position="209"/>
    </location>
</feature>
<dbReference type="CDD" id="cd07018">
    <property type="entry name" value="S49_SppA_67K_type"/>
    <property type="match status" value="1"/>
</dbReference>
<keyword evidence="8" id="KW-1133">Transmembrane helix</keyword>
<dbReference type="EMBL" id="CBSW010000193">
    <property type="protein sequence ID" value="CDG97685.1"/>
    <property type="molecule type" value="Genomic_DNA"/>
</dbReference>
<feature type="active site" description="Nucleophile" evidence="7">
    <location>
        <position position="427"/>
    </location>
</feature>
<sequence length="636" mass="70408">MRTLWKFIAALFKWSWKLLNFARQLISNLIFILLVIVVATGILVYQQQSKSGDDYRGALYVDLSGIVVDQVSARSPLDQFGRDLIGASSSSSQETSLFDIVDSIRRAKHDAKITGMVLKLDNFLGADQPSMQYIGKAINEFKAAGKTVIAISDNYSQPQYYLASYANKVYLSPQGAVSLHGFSTNHLYYKSLLDSLKVSTHIFRVGTYKSAVEPMTRDNMSEEARQADSLWLNELWNNYRNTIAVNRKIPADKVLPEPIQFIEKLRQTGGDSALYAAKNKLVDEIKPRNVIETELSNKFGWDEKNKHFNYISLYDYIAQQPIKNSDQSNSNIAVIIAEGAIMDGRQSEGIAGGDTIAEQLREARLNPNIKAIVLRVNSPGGSISASELIRSELVAIREGTTVKDKEGRTVKENQKPIVVSMGGLAASGGYWISTPANYIIADKNTLTGSIGVFGVLNTYEKGLNYLGVNTDGISTHPLADISVTKGINPMFSDVMQLSIESGYHKFIELVAQSRQKTPNEIKEIAQGRVWSGSDAKKNGLVDQLGDFDDAVNKAAQLAGIKTVSLNWMQPELSFSEKLMLEFSSSAQTLLPNALQSMLPAPIAQIAQDMKQQAVFYNRMNDPQNIYTFCLNCTDIR</sequence>
<evidence type="ECO:0000256" key="2">
    <source>
        <dbReference type="ARBA" id="ARBA00008683"/>
    </source>
</evidence>
<accession>A0A077NIK9</accession>
<keyword evidence="6 8" id="KW-0472">Membrane</keyword>
<dbReference type="InterPro" id="IPR004634">
    <property type="entry name" value="Pept_S49_pIV"/>
</dbReference>
<keyword evidence="4 10" id="KW-0378">Hydrolase</keyword>
<dbReference type="NCBIfam" id="TIGR00705">
    <property type="entry name" value="SppA_67K"/>
    <property type="match status" value="1"/>
</dbReference>
<dbReference type="PIRSF" id="PIRSF001217">
    <property type="entry name" value="Protease_4_SppA"/>
    <property type="match status" value="1"/>
</dbReference>
<dbReference type="Proteomes" id="UP000028511">
    <property type="component" value="Unassembled WGS sequence"/>
</dbReference>
<feature type="domain" description="Peptidase S49" evidence="9">
    <location>
        <begin position="411"/>
        <end position="560"/>
    </location>
</feature>
<evidence type="ECO:0000256" key="8">
    <source>
        <dbReference type="SAM" id="Phobius"/>
    </source>
</evidence>
<evidence type="ECO:0000256" key="5">
    <source>
        <dbReference type="ARBA" id="ARBA00022825"/>
    </source>
</evidence>
<comment type="subcellular location">
    <subcellularLocation>
        <location evidence="1">Membrane</location>
    </subcellularLocation>
</comment>
<dbReference type="InterPro" id="IPR047217">
    <property type="entry name" value="S49_SppA_67K_type_N"/>
</dbReference>
<keyword evidence="8" id="KW-0812">Transmembrane</keyword>
<dbReference type="PANTHER" id="PTHR33209:SF1">
    <property type="entry name" value="PEPTIDASE S49 DOMAIN-CONTAINING PROTEIN"/>
    <property type="match status" value="1"/>
</dbReference>
<evidence type="ECO:0000256" key="1">
    <source>
        <dbReference type="ARBA" id="ARBA00004370"/>
    </source>
</evidence>
<protein>
    <submittedName>
        <fullName evidence="10">Protease IV, a signal peptide peptidase</fullName>
        <ecNumber evidence="10">3.4.-.-</ecNumber>
    </submittedName>
</protein>
<dbReference type="Gene3D" id="3.90.226.10">
    <property type="entry name" value="2-enoyl-CoA Hydratase, Chain A, domain 1"/>
    <property type="match status" value="3"/>
</dbReference>
<feature type="domain" description="Peptidase S49" evidence="9">
    <location>
        <begin position="141"/>
        <end position="289"/>
    </location>
</feature>
<dbReference type="GO" id="GO:0016020">
    <property type="term" value="C:membrane"/>
    <property type="evidence" value="ECO:0007669"/>
    <property type="project" value="UniProtKB-SubCell"/>
</dbReference>
<evidence type="ECO:0000256" key="6">
    <source>
        <dbReference type="ARBA" id="ARBA00023136"/>
    </source>
</evidence>
<keyword evidence="3 10" id="KW-0645">Protease</keyword>
<dbReference type="CDD" id="cd07023">
    <property type="entry name" value="S49_Sppa_N_C"/>
    <property type="match status" value="1"/>
</dbReference>
<dbReference type="HOGENOM" id="CLU_008856_1_1_6"/>
<evidence type="ECO:0000313" key="10">
    <source>
        <dbReference type="EMBL" id="CDG97685.1"/>
    </source>
</evidence>
<dbReference type="Pfam" id="PF01343">
    <property type="entry name" value="Peptidase_S49"/>
    <property type="match status" value="2"/>
</dbReference>
<organism evidence="10">
    <name type="scientific">Xenorhabdus bovienii str. puntauvense</name>
    <dbReference type="NCBI Taxonomy" id="1398201"/>
    <lineage>
        <taxon>Bacteria</taxon>
        <taxon>Pseudomonadati</taxon>
        <taxon>Pseudomonadota</taxon>
        <taxon>Gammaproteobacteria</taxon>
        <taxon>Enterobacterales</taxon>
        <taxon>Morganellaceae</taxon>
        <taxon>Xenorhabdus</taxon>
    </lineage>
</organism>
<dbReference type="PANTHER" id="PTHR33209">
    <property type="entry name" value="PROTEASE 4"/>
    <property type="match status" value="1"/>
</dbReference>
<reference evidence="10" key="1">
    <citation type="submission" date="2013-07" db="EMBL/GenBank/DDBJ databases">
        <title>Sub-species coevolution in mutualistic symbiosis.</title>
        <authorList>
            <person name="Murfin K."/>
            <person name="Klassen J."/>
            <person name="Lee M."/>
            <person name="Forst S."/>
            <person name="Stock P."/>
            <person name="Goodrich-Blair H."/>
        </authorList>
    </citation>
    <scope>NUCLEOTIDE SEQUENCE [LARGE SCALE GENOMIC DNA]</scope>
    <source>
        <strain evidence="10">Puntauvense</strain>
    </source>
</reference>
<dbReference type="Gene3D" id="6.20.330.10">
    <property type="match status" value="1"/>
</dbReference>
<feature type="transmembrane region" description="Helical" evidence="8">
    <location>
        <begin position="21"/>
        <end position="45"/>
    </location>
</feature>
<proteinExistence type="inferred from homology"/>
<dbReference type="RefSeq" id="WP_038218186.1">
    <property type="nucleotide sequence ID" value="NZ_CAWLWN010000231.1"/>
</dbReference>
<evidence type="ECO:0000259" key="9">
    <source>
        <dbReference type="Pfam" id="PF01343"/>
    </source>
</evidence>